<evidence type="ECO:0000256" key="2">
    <source>
        <dbReference type="ARBA" id="ARBA00022857"/>
    </source>
</evidence>
<dbReference type="GO" id="GO:0016616">
    <property type="term" value="F:oxidoreductase activity, acting on the CH-OH group of donors, NAD or NADP as acceptor"/>
    <property type="evidence" value="ECO:0007669"/>
    <property type="project" value="UniProtKB-ARBA"/>
</dbReference>
<keyword evidence="3" id="KW-0560">Oxidoreductase</keyword>
<evidence type="ECO:0000256" key="3">
    <source>
        <dbReference type="ARBA" id="ARBA00023002"/>
    </source>
</evidence>
<comment type="similarity">
    <text evidence="1">Belongs to the aldo/keto reductase family.</text>
</comment>
<evidence type="ECO:0000256" key="1">
    <source>
        <dbReference type="ARBA" id="ARBA00007905"/>
    </source>
</evidence>
<organism evidence="5 6">
    <name type="scientific">Homarus americanus</name>
    <name type="common">American lobster</name>
    <dbReference type="NCBI Taxonomy" id="6706"/>
    <lineage>
        <taxon>Eukaryota</taxon>
        <taxon>Metazoa</taxon>
        <taxon>Ecdysozoa</taxon>
        <taxon>Arthropoda</taxon>
        <taxon>Crustacea</taxon>
        <taxon>Multicrustacea</taxon>
        <taxon>Malacostraca</taxon>
        <taxon>Eumalacostraca</taxon>
        <taxon>Eucarida</taxon>
        <taxon>Decapoda</taxon>
        <taxon>Pleocyemata</taxon>
        <taxon>Astacidea</taxon>
        <taxon>Nephropoidea</taxon>
        <taxon>Nephropidae</taxon>
        <taxon>Homarus</taxon>
    </lineage>
</organism>
<dbReference type="InterPro" id="IPR023210">
    <property type="entry name" value="NADP_OxRdtase_dom"/>
</dbReference>
<feature type="domain" description="NADP-dependent oxidoreductase" evidence="4">
    <location>
        <begin position="11"/>
        <end position="203"/>
    </location>
</feature>
<dbReference type="Gene3D" id="3.20.20.100">
    <property type="entry name" value="NADP-dependent oxidoreductase domain"/>
    <property type="match status" value="1"/>
</dbReference>
<dbReference type="SUPFAM" id="SSF51430">
    <property type="entry name" value="NAD(P)-linked oxidoreductase"/>
    <property type="match status" value="1"/>
</dbReference>
<keyword evidence="6" id="KW-1185">Reference proteome</keyword>
<dbReference type="PRINTS" id="PR00069">
    <property type="entry name" value="ALDKETRDTASE"/>
</dbReference>
<dbReference type="PROSITE" id="PS00062">
    <property type="entry name" value="ALDOKETO_REDUCTASE_2"/>
    <property type="match status" value="1"/>
</dbReference>
<dbReference type="PANTHER" id="PTHR43827">
    <property type="entry name" value="2,5-DIKETO-D-GLUCONIC ACID REDUCTASE"/>
    <property type="match status" value="1"/>
</dbReference>
<dbReference type="Pfam" id="PF00248">
    <property type="entry name" value="Aldo_ket_red"/>
    <property type="match status" value="1"/>
</dbReference>
<keyword evidence="2" id="KW-0521">NADP</keyword>
<dbReference type="InterPro" id="IPR020471">
    <property type="entry name" value="AKR"/>
</dbReference>
<comment type="caution">
    <text evidence="5">The sequence shown here is derived from an EMBL/GenBank/DDBJ whole genome shotgun (WGS) entry which is preliminary data.</text>
</comment>
<dbReference type="PANTHER" id="PTHR43827:SF3">
    <property type="entry name" value="NADP-DEPENDENT OXIDOREDUCTASE DOMAIN-CONTAINING PROTEIN"/>
    <property type="match status" value="1"/>
</dbReference>
<dbReference type="InterPro" id="IPR018170">
    <property type="entry name" value="Aldo/ket_reductase_CS"/>
</dbReference>
<dbReference type="AlphaFoldDB" id="A0A8J5KFN2"/>
<dbReference type="InterPro" id="IPR036812">
    <property type="entry name" value="NAD(P)_OxRdtase_dom_sf"/>
</dbReference>
<proteinExistence type="inferred from homology"/>
<evidence type="ECO:0000259" key="4">
    <source>
        <dbReference type="Pfam" id="PF00248"/>
    </source>
</evidence>
<accession>A0A8J5KFN2</accession>
<reference evidence="5" key="1">
    <citation type="journal article" date="2021" name="Sci. Adv.">
        <title>The American lobster genome reveals insights on longevity, neural, and immune adaptations.</title>
        <authorList>
            <person name="Polinski J.M."/>
            <person name="Zimin A.V."/>
            <person name="Clark K.F."/>
            <person name="Kohn A.B."/>
            <person name="Sadowski N."/>
            <person name="Timp W."/>
            <person name="Ptitsyn A."/>
            <person name="Khanna P."/>
            <person name="Romanova D.Y."/>
            <person name="Williams P."/>
            <person name="Greenwood S.J."/>
            <person name="Moroz L.L."/>
            <person name="Walt D.R."/>
            <person name="Bodnar A.G."/>
        </authorList>
    </citation>
    <scope>NUCLEOTIDE SEQUENCE</scope>
    <source>
        <strain evidence="5">GMGI-L3</strain>
    </source>
</reference>
<protein>
    <submittedName>
        <fullName evidence="5">NADPH-dependent aldo-keto reductase,-like</fullName>
    </submittedName>
</protein>
<sequence>MELCIILGPSDQGREKCKEAFYLSLSNLKLDYLDLFLIHWPGVKNLKPEDPKNRELRNQSWASLEEIYKSGKVRAIGVSNYSVAQLKDLLQHASVVPHVNQVEYHPHYLQSELKQFCCSQGITFQAYSSLGTTVKESPLLQDQKVTSVASRLSRSPAQVLLRWATQQGVGILPKSTNEEHIRENIQLDFDLSAEDLEALSNLNINKKYAWDPLVVF</sequence>
<evidence type="ECO:0000313" key="6">
    <source>
        <dbReference type="Proteomes" id="UP000747542"/>
    </source>
</evidence>
<dbReference type="EMBL" id="JAHLQT010012455">
    <property type="protein sequence ID" value="KAG7171251.1"/>
    <property type="molecule type" value="Genomic_DNA"/>
</dbReference>
<dbReference type="Proteomes" id="UP000747542">
    <property type="component" value="Unassembled WGS sequence"/>
</dbReference>
<gene>
    <name evidence="5" type="primary">AKR4C9-L</name>
    <name evidence="5" type="ORF">Hamer_G013701</name>
</gene>
<evidence type="ECO:0000313" key="5">
    <source>
        <dbReference type="EMBL" id="KAG7171251.1"/>
    </source>
</evidence>
<name>A0A8J5KFN2_HOMAM</name>